<dbReference type="Gene3D" id="3.40.50.300">
    <property type="entry name" value="P-loop containing nucleotide triphosphate hydrolases"/>
    <property type="match status" value="1"/>
</dbReference>
<dbReference type="Proteomes" id="UP000177932">
    <property type="component" value="Unassembled WGS sequence"/>
</dbReference>
<dbReference type="InterPro" id="IPR003439">
    <property type="entry name" value="ABC_transporter-like_ATP-bd"/>
</dbReference>
<accession>A0A1G2H7I0</accession>
<keyword evidence="4" id="KW-0067">ATP-binding</keyword>
<keyword evidence="2" id="KW-0813">Transport</keyword>
<name>A0A1G2H7I0_9BACT</name>
<evidence type="ECO:0000313" key="6">
    <source>
        <dbReference type="EMBL" id="OGZ58427.1"/>
    </source>
</evidence>
<evidence type="ECO:0000256" key="2">
    <source>
        <dbReference type="ARBA" id="ARBA00022448"/>
    </source>
</evidence>
<feature type="domain" description="ABC transporter" evidence="5">
    <location>
        <begin position="2"/>
        <end position="231"/>
    </location>
</feature>
<dbReference type="InterPro" id="IPR027417">
    <property type="entry name" value="P-loop_NTPase"/>
</dbReference>
<organism evidence="6 7">
    <name type="scientific">Candidatus Spechtbacteria bacterium RIFCSPHIGHO2_01_FULL_43_30</name>
    <dbReference type="NCBI Taxonomy" id="1802158"/>
    <lineage>
        <taxon>Bacteria</taxon>
        <taxon>Candidatus Spechtiibacteriota</taxon>
    </lineage>
</organism>
<evidence type="ECO:0000256" key="4">
    <source>
        <dbReference type="ARBA" id="ARBA00022840"/>
    </source>
</evidence>
<dbReference type="InterPro" id="IPR003593">
    <property type="entry name" value="AAA+_ATPase"/>
</dbReference>
<dbReference type="EMBL" id="MHOD01000007">
    <property type="protein sequence ID" value="OGZ58427.1"/>
    <property type="molecule type" value="Genomic_DNA"/>
</dbReference>
<gene>
    <name evidence="6" type="ORF">A2827_01820</name>
</gene>
<dbReference type="STRING" id="1802158.A2827_01820"/>
<comment type="caution">
    <text evidence="6">The sequence shown here is derived from an EMBL/GenBank/DDBJ whole genome shotgun (WGS) entry which is preliminary data.</text>
</comment>
<reference evidence="6 7" key="1">
    <citation type="journal article" date="2016" name="Nat. Commun.">
        <title>Thousands of microbial genomes shed light on interconnected biogeochemical processes in an aquifer system.</title>
        <authorList>
            <person name="Anantharaman K."/>
            <person name="Brown C.T."/>
            <person name="Hug L.A."/>
            <person name="Sharon I."/>
            <person name="Castelle C.J."/>
            <person name="Probst A.J."/>
            <person name="Thomas B.C."/>
            <person name="Singh A."/>
            <person name="Wilkins M.J."/>
            <person name="Karaoz U."/>
            <person name="Brodie E.L."/>
            <person name="Williams K.H."/>
            <person name="Hubbard S.S."/>
            <person name="Banfield J.F."/>
        </authorList>
    </citation>
    <scope>NUCLEOTIDE SEQUENCE [LARGE SCALE GENOMIC DNA]</scope>
</reference>
<dbReference type="SUPFAM" id="SSF52540">
    <property type="entry name" value="P-loop containing nucleoside triphosphate hydrolases"/>
    <property type="match status" value="1"/>
</dbReference>
<keyword evidence="3" id="KW-0547">Nucleotide-binding</keyword>
<proteinExistence type="inferred from homology"/>
<protein>
    <recommendedName>
        <fullName evidence="5">ABC transporter domain-containing protein</fullName>
    </recommendedName>
</protein>
<dbReference type="Pfam" id="PF00005">
    <property type="entry name" value="ABC_tran"/>
    <property type="match status" value="1"/>
</dbReference>
<evidence type="ECO:0000256" key="1">
    <source>
        <dbReference type="ARBA" id="ARBA00005417"/>
    </source>
</evidence>
<dbReference type="PROSITE" id="PS50893">
    <property type="entry name" value="ABC_TRANSPORTER_2"/>
    <property type="match status" value="1"/>
</dbReference>
<dbReference type="CDD" id="cd03230">
    <property type="entry name" value="ABC_DR_subfamily_A"/>
    <property type="match status" value="1"/>
</dbReference>
<sequence>MISVNQLTKSFRDIKAVDSISFEVGKGEIVGLLGPNGAGKTTTMRLITGFLYPDAGSVKVNGISVEDDPTSAQRHIGYLAENNPLYKDMLVSDMLSLSADLKGIRKSEKKSAMDFAVSAVSISDIFYRPIGELSKGYKQRVGMAMALLHQPDIMIMDEPTEGLDPNQRTEIRGLIQKLSKERTIILSTHVMQEAQAVCNRLLIINKGRMVADGTPQDLMKVANREKALVADIEGNGVEFSLRNLEGAEHIDLRRTGNERFEARIIYGESAELQPAISKLANANGWIIWKIAEEEHKLEDVFHKLTSEF</sequence>
<dbReference type="PANTHER" id="PTHR43335">
    <property type="entry name" value="ABC TRANSPORTER, ATP-BINDING PROTEIN"/>
    <property type="match status" value="1"/>
</dbReference>
<dbReference type="GO" id="GO:0016887">
    <property type="term" value="F:ATP hydrolysis activity"/>
    <property type="evidence" value="ECO:0007669"/>
    <property type="project" value="InterPro"/>
</dbReference>
<evidence type="ECO:0000259" key="5">
    <source>
        <dbReference type="PROSITE" id="PS50893"/>
    </source>
</evidence>
<dbReference type="SMART" id="SM00382">
    <property type="entry name" value="AAA"/>
    <property type="match status" value="1"/>
</dbReference>
<dbReference type="AlphaFoldDB" id="A0A1G2H7I0"/>
<comment type="similarity">
    <text evidence="1">Belongs to the ABC transporter superfamily.</text>
</comment>
<evidence type="ECO:0000256" key="3">
    <source>
        <dbReference type="ARBA" id="ARBA00022741"/>
    </source>
</evidence>
<dbReference type="GO" id="GO:0005524">
    <property type="term" value="F:ATP binding"/>
    <property type="evidence" value="ECO:0007669"/>
    <property type="project" value="UniProtKB-KW"/>
</dbReference>
<evidence type="ECO:0000313" key="7">
    <source>
        <dbReference type="Proteomes" id="UP000177932"/>
    </source>
</evidence>